<proteinExistence type="predicted"/>
<gene>
    <name evidence="2" type="ORF">G2W53_004019</name>
</gene>
<protein>
    <submittedName>
        <fullName evidence="2">CHD3-type chromatin-remodeling factor PICKLE</fullName>
    </submittedName>
</protein>
<organism evidence="2 3">
    <name type="scientific">Senna tora</name>
    <dbReference type="NCBI Taxonomy" id="362788"/>
    <lineage>
        <taxon>Eukaryota</taxon>
        <taxon>Viridiplantae</taxon>
        <taxon>Streptophyta</taxon>
        <taxon>Embryophyta</taxon>
        <taxon>Tracheophyta</taxon>
        <taxon>Spermatophyta</taxon>
        <taxon>Magnoliopsida</taxon>
        <taxon>eudicotyledons</taxon>
        <taxon>Gunneridae</taxon>
        <taxon>Pentapetalae</taxon>
        <taxon>rosids</taxon>
        <taxon>fabids</taxon>
        <taxon>Fabales</taxon>
        <taxon>Fabaceae</taxon>
        <taxon>Caesalpinioideae</taxon>
        <taxon>Cassia clade</taxon>
        <taxon>Senna</taxon>
    </lineage>
</organism>
<accession>A0A835CG93</accession>
<name>A0A835CG93_9FABA</name>
<feature type="region of interest" description="Disordered" evidence="1">
    <location>
        <begin position="140"/>
        <end position="160"/>
    </location>
</feature>
<evidence type="ECO:0000256" key="1">
    <source>
        <dbReference type="SAM" id="MobiDB-lite"/>
    </source>
</evidence>
<reference evidence="2" key="1">
    <citation type="submission" date="2020-09" db="EMBL/GenBank/DDBJ databases">
        <title>Genome-Enabled Discovery of Anthraquinone Biosynthesis in Senna tora.</title>
        <authorList>
            <person name="Kang S.-H."/>
            <person name="Pandey R.P."/>
            <person name="Lee C.-M."/>
            <person name="Sim J.-S."/>
            <person name="Jeong J.-T."/>
            <person name="Choi B.-S."/>
            <person name="Jung M."/>
            <person name="Ginzburg D."/>
            <person name="Zhao K."/>
            <person name="Won S.Y."/>
            <person name="Oh T.-J."/>
            <person name="Yu Y."/>
            <person name="Kim N.-H."/>
            <person name="Lee O.R."/>
            <person name="Lee T.-H."/>
            <person name="Bashyal P."/>
            <person name="Kim T.-S."/>
            <person name="Lee W.-H."/>
            <person name="Kawkins C."/>
            <person name="Kim C.-K."/>
            <person name="Kim J.S."/>
            <person name="Ahn B.O."/>
            <person name="Rhee S.Y."/>
            <person name="Sohng J.K."/>
        </authorList>
    </citation>
    <scope>NUCLEOTIDE SEQUENCE</scope>
    <source>
        <tissue evidence="2">Leaf</tissue>
    </source>
</reference>
<keyword evidence="3" id="KW-1185">Reference proteome</keyword>
<evidence type="ECO:0000313" key="2">
    <source>
        <dbReference type="EMBL" id="KAF7841721.1"/>
    </source>
</evidence>
<dbReference type="OrthoDB" id="6270329at2759"/>
<comment type="caution">
    <text evidence="2">The sequence shown here is derived from an EMBL/GenBank/DDBJ whole genome shotgun (WGS) entry which is preliminary data.</text>
</comment>
<evidence type="ECO:0000313" key="3">
    <source>
        <dbReference type="Proteomes" id="UP000634136"/>
    </source>
</evidence>
<dbReference type="Proteomes" id="UP000634136">
    <property type="component" value="Unassembled WGS sequence"/>
</dbReference>
<sequence>MGTPKISWAFLLGNNCLVPFTSMLLKQVFPDEILDLDRSVRTLDLTHNYRKRIHVEPVGEMGIFLAVKHVHMLTIRYVYFNHLKLLYHPKYNAPLFSASLPSPSSISFPSSFSYDNPMFLLCKNGESGKEMMKEDHRKVKRSYKEERGSNSSCKDEIPNSVSKESRKTVIPSVLQILKALLSLDIMDCGSDMLIYIRWMILFTMMDKYNEKWLFAHVTIEFLIFLSLLQMLKDFLVWVHHDFGLWGPLLLFKPLLKRSSVEAFGEKRSSDVLQDLIDGDPLAFLGSGSYFNAPEKREERSHHTCAVGSRRRFISSSLVSSVSWFHLPASNLFLM</sequence>
<dbReference type="AlphaFoldDB" id="A0A835CG93"/>
<dbReference type="EMBL" id="JAAIUW010000002">
    <property type="protein sequence ID" value="KAF7841721.1"/>
    <property type="molecule type" value="Genomic_DNA"/>
</dbReference>